<feature type="binding site" evidence="6">
    <location>
        <position position="88"/>
    </location>
    <ligand>
        <name>S-adenosyl-L-methionine</name>
        <dbReference type="ChEBI" id="CHEBI:59789"/>
    </ligand>
</feature>
<evidence type="ECO:0000256" key="3">
    <source>
        <dbReference type="ARBA" id="ARBA00022679"/>
    </source>
</evidence>
<dbReference type="FunCoup" id="A0A3N0VDM9">
    <property type="interactions" value="245"/>
</dbReference>
<dbReference type="Proteomes" id="UP000282106">
    <property type="component" value="Unassembled WGS sequence"/>
</dbReference>
<name>A0A3N0VDM9_9GAMM</name>
<dbReference type="InterPro" id="IPR036804">
    <property type="entry name" value="CheR_N_sf"/>
</dbReference>
<comment type="function">
    <text evidence="5">Methylation of the membrane-bound methyl-accepting chemotaxis proteins (MCP) to form gamma-glutamyl methyl ester residues in MCP.</text>
</comment>
<dbReference type="Pfam" id="PF03705">
    <property type="entry name" value="CheR_N"/>
    <property type="match status" value="1"/>
</dbReference>
<dbReference type="EMBL" id="RJVO01000003">
    <property type="protein sequence ID" value="ROH90810.1"/>
    <property type="molecule type" value="Genomic_DNA"/>
</dbReference>
<feature type="domain" description="CheR-type methyltransferase" evidence="7">
    <location>
        <begin position="5"/>
        <end position="278"/>
    </location>
</feature>
<feature type="binding site" evidence="6">
    <location>
        <position position="146"/>
    </location>
    <ligand>
        <name>S-adenosyl-L-methionine</name>
        <dbReference type="ChEBI" id="CHEBI:59789"/>
    </ligand>
</feature>
<dbReference type="SMART" id="SM00138">
    <property type="entry name" value="MeTrc"/>
    <property type="match status" value="1"/>
</dbReference>
<dbReference type="InterPro" id="IPR026024">
    <property type="entry name" value="Chemotaxis_MeTrfase_CheR"/>
</dbReference>
<dbReference type="PANTHER" id="PTHR24422:SF19">
    <property type="entry name" value="CHEMOTAXIS PROTEIN METHYLTRANSFERASE"/>
    <property type="match status" value="1"/>
</dbReference>
<keyword evidence="9" id="KW-1185">Reference proteome</keyword>
<feature type="binding site" evidence="6">
    <location>
        <begin position="204"/>
        <end position="205"/>
    </location>
    <ligand>
        <name>S-adenosyl-L-methionine</name>
        <dbReference type="ChEBI" id="CHEBI:59789"/>
    </ligand>
</feature>
<accession>A0A3N0VDM9</accession>
<dbReference type="PIRSF" id="PIRSF000410">
    <property type="entry name" value="CheR"/>
    <property type="match status" value="1"/>
</dbReference>
<dbReference type="RefSeq" id="WP_123211264.1">
    <property type="nucleotide sequence ID" value="NZ_RJVO01000003.1"/>
</dbReference>
<proteinExistence type="predicted"/>
<dbReference type="GO" id="GO:0032259">
    <property type="term" value="P:methylation"/>
    <property type="evidence" value="ECO:0007669"/>
    <property type="project" value="UniProtKB-KW"/>
</dbReference>
<feature type="binding site" evidence="6">
    <location>
        <position position="82"/>
    </location>
    <ligand>
        <name>S-adenosyl-L-methionine</name>
        <dbReference type="ChEBI" id="CHEBI:59789"/>
    </ligand>
</feature>
<evidence type="ECO:0000313" key="8">
    <source>
        <dbReference type="EMBL" id="ROH90810.1"/>
    </source>
</evidence>
<feature type="binding site" evidence="6">
    <location>
        <position position="84"/>
    </location>
    <ligand>
        <name>S-adenosyl-L-methionine</name>
        <dbReference type="ChEBI" id="CHEBI:59789"/>
    </ligand>
</feature>
<keyword evidence="3 5" id="KW-0808">Transferase</keyword>
<evidence type="ECO:0000259" key="7">
    <source>
        <dbReference type="PROSITE" id="PS50123"/>
    </source>
</evidence>
<dbReference type="PROSITE" id="PS50123">
    <property type="entry name" value="CHER"/>
    <property type="match status" value="1"/>
</dbReference>
<dbReference type="PANTHER" id="PTHR24422">
    <property type="entry name" value="CHEMOTAXIS PROTEIN METHYLTRANSFERASE"/>
    <property type="match status" value="1"/>
</dbReference>
<dbReference type="InterPro" id="IPR000780">
    <property type="entry name" value="CheR_MeTrfase"/>
</dbReference>
<dbReference type="SUPFAM" id="SSF47757">
    <property type="entry name" value="Chemotaxis receptor methyltransferase CheR, N-terminal domain"/>
    <property type="match status" value="1"/>
</dbReference>
<dbReference type="SUPFAM" id="SSF53335">
    <property type="entry name" value="S-adenosyl-L-methionine-dependent methyltransferases"/>
    <property type="match status" value="1"/>
</dbReference>
<organism evidence="8 9">
    <name type="scientific">Stagnimonas aquatica</name>
    <dbReference type="NCBI Taxonomy" id="2689987"/>
    <lineage>
        <taxon>Bacteria</taxon>
        <taxon>Pseudomonadati</taxon>
        <taxon>Pseudomonadota</taxon>
        <taxon>Gammaproteobacteria</taxon>
        <taxon>Nevskiales</taxon>
        <taxon>Nevskiaceae</taxon>
        <taxon>Stagnimonas</taxon>
    </lineage>
</organism>
<keyword evidence="2 5" id="KW-0489">Methyltransferase</keyword>
<evidence type="ECO:0000313" key="9">
    <source>
        <dbReference type="Proteomes" id="UP000282106"/>
    </source>
</evidence>
<comment type="caution">
    <text evidence="8">The sequence shown here is derived from an EMBL/GenBank/DDBJ whole genome shotgun (WGS) entry which is preliminary data.</text>
</comment>
<dbReference type="EC" id="2.1.1.80" evidence="5"/>
<evidence type="ECO:0000256" key="1">
    <source>
        <dbReference type="ARBA" id="ARBA00001541"/>
    </source>
</evidence>
<dbReference type="InterPro" id="IPR050903">
    <property type="entry name" value="Bact_Chemotaxis_MeTrfase"/>
</dbReference>
<reference evidence="8 9" key="1">
    <citation type="submission" date="2018-10" db="EMBL/GenBank/DDBJ databases">
        <authorList>
            <person name="Chen W.-M."/>
        </authorList>
    </citation>
    <scope>NUCLEOTIDE SEQUENCE [LARGE SCALE GENOMIC DNA]</scope>
    <source>
        <strain evidence="8 9">THS-13</strain>
    </source>
</reference>
<feature type="binding site" evidence="6">
    <location>
        <position position="121"/>
    </location>
    <ligand>
        <name>S-adenosyl-L-methionine</name>
        <dbReference type="ChEBI" id="CHEBI:59789"/>
    </ligand>
</feature>
<dbReference type="InterPro" id="IPR029063">
    <property type="entry name" value="SAM-dependent_MTases_sf"/>
</dbReference>
<evidence type="ECO:0000256" key="6">
    <source>
        <dbReference type="PIRSR" id="PIRSR000410-1"/>
    </source>
</evidence>
<dbReference type="Pfam" id="PF01739">
    <property type="entry name" value="CheR"/>
    <property type="match status" value="1"/>
</dbReference>
<dbReference type="InParanoid" id="A0A3N0VDM9"/>
<dbReference type="Gene3D" id="3.40.50.150">
    <property type="entry name" value="Vaccinia Virus protein VP39"/>
    <property type="match status" value="1"/>
</dbReference>
<comment type="catalytic activity">
    <reaction evidence="1 5">
        <text>L-glutamyl-[protein] + S-adenosyl-L-methionine = [protein]-L-glutamate 5-O-methyl ester + S-adenosyl-L-homocysteine</text>
        <dbReference type="Rhea" id="RHEA:24452"/>
        <dbReference type="Rhea" id="RHEA-COMP:10208"/>
        <dbReference type="Rhea" id="RHEA-COMP:10311"/>
        <dbReference type="ChEBI" id="CHEBI:29973"/>
        <dbReference type="ChEBI" id="CHEBI:57856"/>
        <dbReference type="ChEBI" id="CHEBI:59789"/>
        <dbReference type="ChEBI" id="CHEBI:82795"/>
        <dbReference type="EC" id="2.1.1.80"/>
    </reaction>
</comment>
<dbReference type="Gene3D" id="1.10.155.10">
    <property type="entry name" value="Chemotaxis receptor methyltransferase CheR, N-terminal domain"/>
    <property type="match status" value="1"/>
</dbReference>
<dbReference type="GO" id="GO:0008983">
    <property type="term" value="F:protein-glutamate O-methyltransferase activity"/>
    <property type="evidence" value="ECO:0007669"/>
    <property type="project" value="UniProtKB-EC"/>
</dbReference>
<dbReference type="AlphaFoldDB" id="A0A3N0VDM9"/>
<evidence type="ECO:0000256" key="2">
    <source>
        <dbReference type="ARBA" id="ARBA00022603"/>
    </source>
</evidence>
<dbReference type="InterPro" id="IPR022642">
    <property type="entry name" value="CheR_C"/>
</dbReference>
<feature type="binding site" evidence="6">
    <location>
        <begin position="222"/>
        <end position="223"/>
    </location>
    <ligand>
        <name>S-adenosyl-L-methionine</name>
        <dbReference type="ChEBI" id="CHEBI:59789"/>
    </ligand>
</feature>
<evidence type="ECO:0000256" key="5">
    <source>
        <dbReference type="PIRNR" id="PIRNR000410"/>
    </source>
</evidence>
<evidence type="ECO:0000256" key="4">
    <source>
        <dbReference type="ARBA" id="ARBA00022691"/>
    </source>
</evidence>
<sequence length="289" mass="32572">MSQDQEQRQYSYLPRDFERVRQLIHARAGIALADSKSDMVYSRLVRRLRATGSGSFKEYLDTLESAGSAEEWQAFTNALTTNLTAFFREAHHFESLAGLLKSRPRGERILLWSAAASTGEEPYSIAMTAAEVFGTLTPPVTILATDIDTQVLATAERGVYPLERIEKLSAERQRRFFRRGTGSNAGYCKVVDELRQLIRFRQLNLLDPVWPMQGPFQAIFCRNVMIYFDKPTQLEIISKLVPRLSADGLLYAGHSESFFHAAHLIRPLGRTIYAATASSVPVRRRPVAA</sequence>
<gene>
    <name evidence="8" type="ORF">ED208_07410</name>
</gene>
<dbReference type="InterPro" id="IPR022641">
    <property type="entry name" value="CheR_N"/>
</dbReference>
<dbReference type="PRINTS" id="PR00996">
    <property type="entry name" value="CHERMTFRASE"/>
</dbReference>
<keyword evidence="4 5" id="KW-0949">S-adenosyl-L-methionine</keyword>
<protein>
    <recommendedName>
        <fullName evidence="5">Chemotaxis protein methyltransferase</fullName>
        <ecNumber evidence="5">2.1.1.80</ecNumber>
    </recommendedName>
</protein>